<reference evidence="2" key="1">
    <citation type="journal article" date="2014" name="Front. Microbiol.">
        <title>High frequency of phylogenetically diverse reductive dehalogenase-homologous genes in deep subseafloor sedimentary metagenomes.</title>
        <authorList>
            <person name="Kawai M."/>
            <person name="Futagami T."/>
            <person name="Toyoda A."/>
            <person name="Takaki Y."/>
            <person name="Nishi S."/>
            <person name="Hori S."/>
            <person name="Arai W."/>
            <person name="Tsubouchi T."/>
            <person name="Morono Y."/>
            <person name="Uchiyama I."/>
            <person name="Ito T."/>
            <person name="Fujiyama A."/>
            <person name="Inagaki F."/>
            <person name="Takami H."/>
        </authorList>
    </citation>
    <scope>NUCLEOTIDE SEQUENCE</scope>
    <source>
        <strain evidence="2">Expedition CK06-06</strain>
    </source>
</reference>
<comment type="caution">
    <text evidence="2">The sequence shown here is derived from an EMBL/GenBank/DDBJ whole genome shotgun (WGS) entry which is preliminary data.</text>
</comment>
<proteinExistence type="predicted"/>
<dbReference type="AlphaFoldDB" id="X1GT43"/>
<sequence length="169" mass="19144">MTHTERKIDSICILEGSYPRDGLDKATIEAYRAALADLPPILITAGDILVDGAHRLQAYRLEGKTTIPVEVDSALPKDPTVEQILIRSIELNARYGKQLTMTEKAKDARRLYGKSIDDIVYRTSVLATKLGVGERTVREWVRTQREDEKTERQTKALDLYLQCLTQEEI</sequence>
<evidence type="ECO:0000313" key="2">
    <source>
        <dbReference type="EMBL" id="GAH44789.1"/>
    </source>
</evidence>
<dbReference type="SUPFAM" id="SSF110849">
    <property type="entry name" value="ParB/Sulfiredoxin"/>
    <property type="match status" value="1"/>
</dbReference>
<feature type="domain" description="ParB-like N-terminal" evidence="1">
    <location>
        <begin position="4"/>
        <end position="93"/>
    </location>
</feature>
<name>X1GT43_9ZZZZ</name>
<dbReference type="InterPro" id="IPR003115">
    <property type="entry name" value="ParB_N"/>
</dbReference>
<organism evidence="2">
    <name type="scientific">marine sediment metagenome</name>
    <dbReference type="NCBI Taxonomy" id="412755"/>
    <lineage>
        <taxon>unclassified sequences</taxon>
        <taxon>metagenomes</taxon>
        <taxon>ecological metagenomes</taxon>
    </lineage>
</organism>
<protein>
    <recommendedName>
        <fullName evidence="1">ParB-like N-terminal domain-containing protein</fullName>
    </recommendedName>
</protein>
<dbReference type="SMART" id="SM00470">
    <property type="entry name" value="ParB"/>
    <property type="match status" value="1"/>
</dbReference>
<feature type="non-terminal residue" evidence="2">
    <location>
        <position position="169"/>
    </location>
</feature>
<dbReference type="CDD" id="cd16387">
    <property type="entry name" value="ParB_N_Srx"/>
    <property type="match status" value="1"/>
</dbReference>
<dbReference type="InterPro" id="IPR036086">
    <property type="entry name" value="ParB/Sulfiredoxin_sf"/>
</dbReference>
<dbReference type="EMBL" id="BARU01006065">
    <property type="protein sequence ID" value="GAH44789.1"/>
    <property type="molecule type" value="Genomic_DNA"/>
</dbReference>
<gene>
    <name evidence="2" type="ORF">S03H2_11917</name>
</gene>
<evidence type="ECO:0000259" key="1">
    <source>
        <dbReference type="SMART" id="SM00470"/>
    </source>
</evidence>
<accession>X1GT43</accession>